<evidence type="ECO:0000313" key="2">
    <source>
        <dbReference type="EMBL" id="ORY57580.1"/>
    </source>
</evidence>
<dbReference type="EMBL" id="MCFJ01000019">
    <property type="protein sequence ID" value="ORY57580.1"/>
    <property type="molecule type" value="Genomic_DNA"/>
</dbReference>
<feature type="transmembrane region" description="Helical" evidence="1">
    <location>
        <begin position="26"/>
        <end position="49"/>
    </location>
</feature>
<dbReference type="GeneID" id="63781626"/>
<dbReference type="AlphaFoldDB" id="A0A1Y2DE80"/>
<evidence type="ECO:0000313" key="3">
    <source>
        <dbReference type="Proteomes" id="UP000193689"/>
    </source>
</evidence>
<protein>
    <recommendedName>
        <fullName evidence="4">Bacterial low temperature requirement A protein-domain-containing protein</fullName>
    </recommendedName>
</protein>
<dbReference type="RefSeq" id="XP_040710830.1">
    <property type="nucleotide sequence ID" value="XM_040865414.1"/>
</dbReference>
<comment type="caution">
    <text evidence="2">The sequence shown here is derived from an EMBL/GenBank/DDBJ whole genome shotgun (WGS) entry which is preliminary data.</text>
</comment>
<feature type="transmembrane region" description="Helical" evidence="1">
    <location>
        <begin position="158"/>
        <end position="177"/>
    </location>
</feature>
<accession>A0A1Y2DE80</accession>
<evidence type="ECO:0008006" key="4">
    <source>
        <dbReference type="Google" id="ProtNLM"/>
    </source>
</evidence>
<dbReference type="InterPro" id="IPR010640">
    <property type="entry name" value="Low_temperature_requirement_A"/>
</dbReference>
<dbReference type="PANTHER" id="PTHR42101">
    <property type="entry name" value="CHROMOSOME 16, WHOLE GENOME SHOTGUN SEQUENCE"/>
    <property type="match status" value="1"/>
</dbReference>
<gene>
    <name evidence="2" type="ORF">BCR38DRAFT_528055</name>
</gene>
<name>A0A1Y2DE80_9PEZI</name>
<keyword evidence="1" id="KW-0812">Transmembrane</keyword>
<feature type="transmembrane region" description="Helical" evidence="1">
    <location>
        <begin position="523"/>
        <end position="542"/>
    </location>
</feature>
<feature type="transmembrane region" description="Helical" evidence="1">
    <location>
        <begin position="95"/>
        <end position="113"/>
    </location>
</feature>
<dbReference type="STRING" id="1141098.A0A1Y2DE80"/>
<feature type="transmembrane region" description="Helical" evidence="1">
    <location>
        <begin position="458"/>
        <end position="479"/>
    </location>
</feature>
<proteinExistence type="predicted"/>
<feature type="transmembrane region" description="Helical" evidence="1">
    <location>
        <begin position="296"/>
        <end position="321"/>
    </location>
</feature>
<dbReference type="Pfam" id="PF06772">
    <property type="entry name" value="LtrA"/>
    <property type="match status" value="1"/>
</dbReference>
<feature type="transmembrane region" description="Helical" evidence="1">
    <location>
        <begin position="189"/>
        <end position="211"/>
    </location>
</feature>
<keyword evidence="3" id="KW-1185">Reference proteome</keyword>
<keyword evidence="1" id="KW-1133">Transmembrane helix</keyword>
<feature type="transmembrane region" description="Helical" evidence="1">
    <location>
        <begin position="491"/>
        <end position="511"/>
    </location>
</feature>
<sequence length="555" mass="62673">MGSAGKYHQDSKEVDVKSEVASNVELFYDLWFVANLNVFAAVITPLFVLETDHEIYAAPSLWNFVGYMLLLWTTWLMTTFHYVRFYKDGIAERCLMGTHLGVMVGFTIIGTQFNADKQIQSVYQAMPLFLMASRLALAVQYGMVLYDRHGDMTRRVPLISTIAFHFVAAMIYLGISFGFQEGQNNRDFVVWYAFGVVEMVIELAASRVWNFLTFVGTHLPERFNLLTLIILGEGVIIIAKNVTLVVQNFSVKDERFANWSPALIGIVISGTALIYIIYQLYTGWMCEGEMSRHRQIVWAALHLPLHITLLLLLKGATQFIIWQRLNESVTLAIDQIGSIEIPAHATSDSIAWSLANTTLAYLRIYPPADELFTWQNVIDNVRNISSIPDSFWRAGMTEPGEELFERFTLSWHELLYTVINSISSSFEILMPSHLDPSSDMHLVQARTAAAIHARFRLVLVYSFVCAGITLLAMTTLYIIAKDDGWTKFDVLRTMFAVDVAIGLGLVCLVAKDDDTAESFLGSPWMLPTMTICYFAVLVVSYIPDPTSLTRRREGS</sequence>
<evidence type="ECO:0000256" key="1">
    <source>
        <dbReference type="SAM" id="Phobius"/>
    </source>
</evidence>
<dbReference type="InParanoid" id="A0A1Y2DE80"/>
<feature type="transmembrane region" description="Helical" evidence="1">
    <location>
        <begin position="61"/>
        <end position="83"/>
    </location>
</feature>
<dbReference type="PANTHER" id="PTHR42101:SF1">
    <property type="entry name" value="LOW TEMPERATURE REQUIREMENT A"/>
    <property type="match status" value="1"/>
</dbReference>
<dbReference type="Proteomes" id="UP000193689">
    <property type="component" value="Unassembled WGS sequence"/>
</dbReference>
<feature type="transmembrane region" description="Helical" evidence="1">
    <location>
        <begin position="262"/>
        <end position="284"/>
    </location>
</feature>
<feature type="transmembrane region" description="Helical" evidence="1">
    <location>
        <begin position="223"/>
        <end position="242"/>
    </location>
</feature>
<keyword evidence="1" id="KW-0472">Membrane</keyword>
<organism evidence="2 3">
    <name type="scientific">Pseudomassariella vexata</name>
    <dbReference type="NCBI Taxonomy" id="1141098"/>
    <lineage>
        <taxon>Eukaryota</taxon>
        <taxon>Fungi</taxon>
        <taxon>Dikarya</taxon>
        <taxon>Ascomycota</taxon>
        <taxon>Pezizomycotina</taxon>
        <taxon>Sordariomycetes</taxon>
        <taxon>Xylariomycetidae</taxon>
        <taxon>Amphisphaeriales</taxon>
        <taxon>Pseudomassariaceae</taxon>
        <taxon>Pseudomassariella</taxon>
    </lineage>
</organism>
<dbReference type="OrthoDB" id="3177213at2759"/>
<feature type="transmembrane region" description="Helical" evidence="1">
    <location>
        <begin position="125"/>
        <end position="146"/>
    </location>
</feature>
<reference evidence="2 3" key="1">
    <citation type="submission" date="2016-07" db="EMBL/GenBank/DDBJ databases">
        <title>Pervasive Adenine N6-methylation of Active Genes in Fungi.</title>
        <authorList>
            <consortium name="DOE Joint Genome Institute"/>
            <person name="Mondo S.J."/>
            <person name="Dannebaum R.O."/>
            <person name="Kuo R.C."/>
            <person name="Labutti K."/>
            <person name="Haridas S."/>
            <person name="Kuo A."/>
            <person name="Salamov A."/>
            <person name="Ahrendt S.R."/>
            <person name="Lipzen A."/>
            <person name="Sullivan W."/>
            <person name="Andreopoulos W.B."/>
            <person name="Clum A."/>
            <person name="Lindquist E."/>
            <person name="Daum C."/>
            <person name="Ramamoorthy G.K."/>
            <person name="Gryganskyi A."/>
            <person name="Culley D."/>
            <person name="Magnuson J.K."/>
            <person name="James T.Y."/>
            <person name="O'Malley M.A."/>
            <person name="Stajich J.E."/>
            <person name="Spatafora J.W."/>
            <person name="Visel A."/>
            <person name="Grigoriev I.V."/>
        </authorList>
    </citation>
    <scope>NUCLEOTIDE SEQUENCE [LARGE SCALE GENOMIC DNA]</scope>
    <source>
        <strain evidence="2 3">CBS 129021</strain>
    </source>
</reference>